<organism evidence="3">
    <name type="scientific">Magallana gigas</name>
    <name type="common">Pacific oyster</name>
    <name type="synonym">Crassostrea gigas</name>
    <dbReference type="NCBI Taxonomy" id="29159"/>
    <lineage>
        <taxon>Eukaryota</taxon>
        <taxon>Metazoa</taxon>
        <taxon>Spiralia</taxon>
        <taxon>Lophotrochozoa</taxon>
        <taxon>Mollusca</taxon>
        <taxon>Bivalvia</taxon>
        <taxon>Autobranchia</taxon>
        <taxon>Pteriomorphia</taxon>
        <taxon>Ostreida</taxon>
        <taxon>Ostreoidea</taxon>
        <taxon>Ostreidae</taxon>
        <taxon>Magallana</taxon>
    </lineage>
</organism>
<name>K1RA98_MAGGI</name>
<evidence type="ECO:0000256" key="1">
    <source>
        <dbReference type="SAM" id="MobiDB-lite"/>
    </source>
</evidence>
<gene>
    <name evidence="3" type="ORF">CGI_10019772</name>
</gene>
<reference evidence="3" key="1">
    <citation type="journal article" date="2012" name="Nature">
        <title>The oyster genome reveals stress adaptation and complexity of shell formation.</title>
        <authorList>
            <person name="Zhang G."/>
            <person name="Fang X."/>
            <person name="Guo X."/>
            <person name="Li L."/>
            <person name="Luo R."/>
            <person name="Xu F."/>
            <person name="Yang P."/>
            <person name="Zhang L."/>
            <person name="Wang X."/>
            <person name="Qi H."/>
            <person name="Xiong Z."/>
            <person name="Que H."/>
            <person name="Xie Y."/>
            <person name="Holland P.W."/>
            <person name="Paps J."/>
            <person name="Zhu Y."/>
            <person name="Wu F."/>
            <person name="Chen Y."/>
            <person name="Wang J."/>
            <person name="Peng C."/>
            <person name="Meng J."/>
            <person name="Yang L."/>
            <person name="Liu J."/>
            <person name="Wen B."/>
            <person name="Zhang N."/>
            <person name="Huang Z."/>
            <person name="Zhu Q."/>
            <person name="Feng Y."/>
            <person name="Mount A."/>
            <person name="Hedgecock D."/>
            <person name="Xu Z."/>
            <person name="Liu Y."/>
            <person name="Domazet-Loso T."/>
            <person name="Du Y."/>
            <person name="Sun X."/>
            <person name="Zhang S."/>
            <person name="Liu B."/>
            <person name="Cheng P."/>
            <person name="Jiang X."/>
            <person name="Li J."/>
            <person name="Fan D."/>
            <person name="Wang W."/>
            <person name="Fu W."/>
            <person name="Wang T."/>
            <person name="Wang B."/>
            <person name="Zhang J."/>
            <person name="Peng Z."/>
            <person name="Li Y."/>
            <person name="Li N."/>
            <person name="Wang J."/>
            <person name="Chen M."/>
            <person name="He Y."/>
            <person name="Tan F."/>
            <person name="Song X."/>
            <person name="Zheng Q."/>
            <person name="Huang R."/>
            <person name="Yang H."/>
            <person name="Du X."/>
            <person name="Chen L."/>
            <person name="Yang M."/>
            <person name="Gaffney P.M."/>
            <person name="Wang S."/>
            <person name="Luo L."/>
            <person name="She Z."/>
            <person name="Ming Y."/>
            <person name="Huang W."/>
            <person name="Zhang S."/>
            <person name="Huang B."/>
            <person name="Zhang Y."/>
            <person name="Qu T."/>
            <person name="Ni P."/>
            <person name="Miao G."/>
            <person name="Wang J."/>
            <person name="Wang Q."/>
            <person name="Steinberg C.E."/>
            <person name="Wang H."/>
            <person name="Li N."/>
            <person name="Qian L."/>
            <person name="Zhang G."/>
            <person name="Li Y."/>
            <person name="Yang H."/>
            <person name="Liu X."/>
            <person name="Wang J."/>
            <person name="Yin Y."/>
            <person name="Wang J."/>
        </authorList>
    </citation>
    <scope>NUCLEOTIDE SEQUENCE [LARGE SCALE GENOMIC DNA]</scope>
    <source>
        <strain evidence="3">05x7-T-G4-1.051#20</strain>
    </source>
</reference>
<dbReference type="InParanoid" id="K1RA98"/>
<proteinExistence type="predicted"/>
<feature type="transmembrane region" description="Helical" evidence="2">
    <location>
        <begin position="39"/>
        <end position="56"/>
    </location>
</feature>
<accession>K1RA98</accession>
<evidence type="ECO:0000313" key="3">
    <source>
        <dbReference type="EMBL" id="EKC30971.1"/>
    </source>
</evidence>
<dbReference type="EMBL" id="JH818703">
    <property type="protein sequence ID" value="EKC30971.1"/>
    <property type="molecule type" value="Genomic_DNA"/>
</dbReference>
<feature type="region of interest" description="Disordered" evidence="1">
    <location>
        <begin position="89"/>
        <end position="130"/>
    </location>
</feature>
<dbReference type="HOGENOM" id="CLU_792854_0_0_1"/>
<sequence length="350" mass="40238">MQMVLGKLTEDPCWGNMWVWIVDTIPPNSRAGVANLKRSFFTCVTILVLYSTIMYVQMRYALKMYMKRRLNISLIITCTLQMSMMRRNKTPNLGRVRPKSYAKSDARKPKSTKKQPPELETVSLPATDSHSRIQFNTDSEKHEDCPSNPQLPIRKEFYEIVTELMENSVVTEICEGDDFSFENLIPENKIHVIEDNNEDPLMGQDEENQAIDSGEIFPKDTTIYPVHIAKYDTFQGHRVQVRAQIDPVALRIELENFKRHLFMLSIGGDIDQFDSMKIKMLTLQSILKLHSVKNGSAPYAKPIKVVVCGVSDVFHYRNERKPDNKMLIVGLADESMTIKWSTTRNISKNV</sequence>
<keyword evidence="2" id="KW-1133">Transmembrane helix</keyword>
<protein>
    <submittedName>
        <fullName evidence="3">Uncharacterized protein</fullName>
    </submittedName>
</protein>
<keyword evidence="2" id="KW-0812">Transmembrane</keyword>
<keyword evidence="2" id="KW-0472">Membrane</keyword>
<evidence type="ECO:0000256" key="2">
    <source>
        <dbReference type="SAM" id="Phobius"/>
    </source>
</evidence>
<dbReference type="AlphaFoldDB" id="K1RA98"/>